<dbReference type="Pfam" id="PF13927">
    <property type="entry name" value="Ig_3"/>
    <property type="match status" value="5"/>
</dbReference>
<evidence type="ECO:0000256" key="4">
    <source>
        <dbReference type="ARBA" id="ARBA00022475"/>
    </source>
</evidence>
<keyword evidence="12" id="KW-0325">Glycoprotein</keyword>
<accession>A0A553NM37</accession>
<evidence type="ECO:0000259" key="19">
    <source>
        <dbReference type="PROSITE" id="PS50835"/>
    </source>
</evidence>
<keyword evidence="13" id="KW-0966">Cell projection</keyword>
<sequence length="1327" mass="148097">MDILVFFFCWATCHTPNLIIASLSSSLNYSVSSLLVRWYQERGIQRDKALRRTLLRFYPLFLCLAAGSMAGMSHQRVSTRGRCATLLLSLFLLSVAPRAANSTINIPSKLKSPPVITTQPKSVTTFSADDISLTCEATGNPPPEFRWVRDGLEFDPSKDPELSVFRDSGSFSLTAKDGPIQQYQGRYSCYAMNELGTAVSNEARIVTANTPTLQKEKKINKKVEEGESVVLSCNPPNSTVAPVIHWMDKRLRHIQQNERVIQGRDGNLYFSHVTVADSRDDYTCNTQFPSARIIVLKEPIKLTVTPSNSVVRNRRPQMMRPSGSHSSYLVLSGQNLELECIAQGLPSPKIQWIRKDGVLSESRTFKESFDRVLRFVNISESDSGEYQCTATNTQGIVTHTYSITVEAAPYWIKEPKSQLYAPGETVKLHCKADGIPKPEVTWSINGNPLSDIDPDSRRSLKHGVLTLKKVELSDTAVYQCKAANKHKSILVNAYVYVIELPPQILTEDGLMYSVAEGQTTELACETFGSPLPNVTWEGESWGALVANPRMSQLVDGSLQINNASLNDSGQYTCTVSDSKITITAELDVLTAPILDFEDKRGKPATLSCEYLVDSRQDVPQVQWRKNRQKLTESSDSDKYMIDESTLIIPEVEEEDEGVYTCEVITTLDMAEGSGSITIVASHHLSSENPPSPDRPDPPTQVLMTEPKDRSITLNWTPGEEHNSPVIEYLIEFEETGSERNEWEEHSRVSGSSHRAFLSLKPFISYRFRVIAINDIGKTPDRNPEGVCSDSIDPGTLVITWKELDKRSFNGPNFHYKVMWRKVLGSGPHWHSKDVPSPPFIIKDVGNFSAFDIKVQAVNEMGEGPEPKSMIGYSGEDYPLEAPLDVGVLLINSTAIKVTWAAVNRETVRGRLQGYKIYLMYYGPEEGHLRQENLVGQKPKNVSVVITDSNEEKKILGDLQPYSHYKLAVSVFNYRGEGPQSEPLTFHTPEGVPGPPSSLQLDSPSETEMTLHWTPPNQPNGNLKGYILQYQQVDNEDSLVQVEKIREPITRFTLKLDPRSRYRFELRGYTSVGEGQPIIREGATTLDAGPPSNISIMAGETSVNLTWVSKERQRNVGFFIQYLKKDGPDKWQRSEKVNSSQSFYTLQGLQPGSQYRLKIDFNSTVWEKEILTAGARVMKVRDGFVTESWFIGLISALVLLLLLLLILCFIKRSKGGKYSVKEKEEGQIDSEARPMNNEAFGEYRCGEEKRTASQPSLCEDSKLCTDDALDDYANSNSVQTEVIMDESLASQSSGVRDVPDPETLENSPLNPTTAISHHGLPNSAALLD</sequence>
<feature type="compositionally biased region" description="Polar residues" evidence="17">
    <location>
        <begin position="1303"/>
        <end position="1314"/>
    </location>
</feature>
<organism evidence="21 22">
    <name type="scientific">Danionella cerebrum</name>
    <dbReference type="NCBI Taxonomy" id="2873325"/>
    <lineage>
        <taxon>Eukaryota</taxon>
        <taxon>Metazoa</taxon>
        <taxon>Chordata</taxon>
        <taxon>Craniata</taxon>
        <taxon>Vertebrata</taxon>
        <taxon>Euteleostomi</taxon>
        <taxon>Actinopterygii</taxon>
        <taxon>Neopterygii</taxon>
        <taxon>Teleostei</taxon>
        <taxon>Ostariophysi</taxon>
        <taxon>Cypriniformes</taxon>
        <taxon>Danionidae</taxon>
        <taxon>Danioninae</taxon>
        <taxon>Danionella</taxon>
    </lineage>
</organism>
<comment type="similarity">
    <text evidence="3">Belongs to the immunoglobulin superfamily. L1/neurofascin/NgCAM family.</text>
</comment>
<dbReference type="STRING" id="623744.A0A553NM37"/>
<feature type="domain" description="Ig-like" evidence="19">
    <location>
        <begin position="316"/>
        <end position="404"/>
    </location>
</feature>
<dbReference type="PROSITE" id="PS50835">
    <property type="entry name" value="IG_LIKE"/>
    <property type="match status" value="6"/>
</dbReference>
<feature type="domain" description="Fibronectin type-III" evidence="20">
    <location>
        <begin position="1089"/>
        <end position="1182"/>
    </location>
</feature>
<dbReference type="SMART" id="SM00409">
    <property type="entry name" value="IG"/>
    <property type="match status" value="6"/>
</dbReference>
<dbReference type="GO" id="GO:0030426">
    <property type="term" value="C:growth cone"/>
    <property type="evidence" value="ECO:0007669"/>
    <property type="project" value="UniProtKB-SubCell"/>
</dbReference>
<comment type="subcellular location">
    <subcellularLocation>
        <location evidence="1">Cell membrane</location>
        <topology evidence="1">Single-pass type I membrane protein</topology>
    </subcellularLocation>
    <subcellularLocation>
        <location evidence="2">Cell projection</location>
        <location evidence="2">Growth cone</location>
    </subcellularLocation>
</comment>
<dbReference type="PANTHER" id="PTHR44170:SF36">
    <property type="entry name" value="L1 CELL ADHESION MOLECULE"/>
    <property type="match status" value="1"/>
</dbReference>
<feature type="domain" description="Ig-like" evidence="19">
    <location>
        <begin position="502"/>
        <end position="583"/>
    </location>
</feature>
<feature type="domain" description="Fibronectin type-III" evidence="20">
    <location>
        <begin position="994"/>
        <end position="1087"/>
    </location>
</feature>
<feature type="domain" description="Ig-like" evidence="19">
    <location>
        <begin position="114"/>
        <end position="207"/>
    </location>
</feature>
<keyword evidence="11" id="KW-1015">Disulfide bond</keyword>
<evidence type="ECO:0000313" key="22">
    <source>
        <dbReference type="Proteomes" id="UP000316079"/>
    </source>
</evidence>
<dbReference type="GO" id="GO:0098632">
    <property type="term" value="F:cell-cell adhesion mediator activity"/>
    <property type="evidence" value="ECO:0007669"/>
    <property type="project" value="TreeGrafter"/>
</dbReference>
<gene>
    <name evidence="21" type="ORF">DNTS_005367</name>
</gene>
<dbReference type="FunFam" id="2.60.40.10:FF:002563">
    <property type="entry name" value="Neural cell adhesion molecule L1"/>
    <property type="match status" value="1"/>
</dbReference>
<evidence type="ECO:0000256" key="10">
    <source>
        <dbReference type="ARBA" id="ARBA00023136"/>
    </source>
</evidence>
<comment type="caution">
    <text evidence="21">The sequence shown here is derived from an EMBL/GenBank/DDBJ whole genome shotgun (WGS) entry which is preliminary data.</text>
</comment>
<evidence type="ECO:0000313" key="21">
    <source>
        <dbReference type="EMBL" id="TRY66477.1"/>
    </source>
</evidence>
<dbReference type="InterPro" id="IPR007110">
    <property type="entry name" value="Ig-like_dom"/>
</dbReference>
<evidence type="ECO:0000256" key="1">
    <source>
        <dbReference type="ARBA" id="ARBA00004251"/>
    </source>
</evidence>
<keyword evidence="14" id="KW-0393">Immunoglobulin domain</keyword>
<evidence type="ECO:0000256" key="16">
    <source>
        <dbReference type="ARBA" id="ARBA00074488"/>
    </source>
</evidence>
<name>A0A553NM37_9TELE</name>
<keyword evidence="8" id="KW-0130">Cell adhesion</keyword>
<dbReference type="GO" id="GO:0007411">
    <property type="term" value="P:axon guidance"/>
    <property type="evidence" value="ECO:0007669"/>
    <property type="project" value="TreeGrafter"/>
</dbReference>
<dbReference type="CDD" id="cd00063">
    <property type="entry name" value="FN3"/>
    <property type="match status" value="5"/>
</dbReference>
<evidence type="ECO:0000256" key="7">
    <source>
        <dbReference type="ARBA" id="ARBA00022737"/>
    </source>
</evidence>
<dbReference type="SMART" id="SM00408">
    <property type="entry name" value="IGc2"/>
    <property type="match status" value="5"/>
</dbReference>
<dbReference type="GO" id="GO:0005886">
    <property type="term" value="C:plasma membrane"/>
    <property type="evidence" value="ECO:0007669"/>
    <property type="project" value="UniProtKB-SubCell"/>
</dbReference>
<evidence type="ECO:0000256" key="18">
    <source>
        <dbReference type="SAM" id="Phobius"/>
    </source>
</evidence>
<dbReference type="SUPFAM" id="SSF49265">
    <property type="entry name" value="Fibronectin type III"/>
    <property type="match status" value="3"/>
</dbReference>
<feature type="domain" description="Ig-like" evidence="19">
    <location>
        <begin position="601"/>
        <end position="677"/>
    </location>
</feature>
<dbReference type="GO" id="GO:0007420">
    <property type="term" value="P:brain development"/>
    <property type="evidence" value="ECO:0007669"/>
    <property type="project" value="TreeGrafter"/>
</dbReference>
<feature type="domain" description="Fibronectin type-III" evidence="20">
    <location>
        <begin position="697"/>
        <end position="794"/>
    </location>
</feature>
<dbReference type="InterPro" id="IPR036116">
    <property type="entry name" value="FN3_sf"/>
</dbReference>
<dbReference type="Proteomes" id="UP000316079">
    <property type="component" value="Unassembled WGS sequence"/>
</dbReference>
<dbReference type="InterPro" id="IPR013151">
    <property type="entry name" value="Immunoglobulin_dom"/>
</dbReference>
<feature type="domain" description="Ig-like" evidence="19">
    <location>
        <begin position="211"/>
        <end position="294"/>
    </location>
</feature>
<dbReference type="EMBL" id="SRMA01026842">
    <property type="protein sequence ID" value="TRY66477.1"/>
    <property type="molecule type" value="Genomic_DNA"/>
</dbReference>
<dbReference type="Pfam" id="PF00047">
    <property type="entry name" value="ig"/>
    <property type="match status" value="1"/>
</dbReference>
<evidence type="ECO:0000256" key="9">
    <source>
        <dbReference type="ARBA" id="ARBA00022989"/>
    </source>
</evidence>
<feature type="region of interest" description="Disordered" evidence="17">
    <location>
        <begin position="1285"/>
        <end position="1327"/>
    </location>
</feature>
<dbReference type="InterPro" id="IPR026966">
    <property type="entry name" value="Neurofascin/L1/NrCAM_C"/>
</dbReference>
<dbReference type="InterPro" id="IPR003598">
    <property type="entry name" value="Ig_sub2"/>
</dbReference>
<keyword evidence="4" id="KW-1003">Cell membrane</keyword>
<feature type="transmembrane region" description="Helical" evidence="18">
    <location>
        <begin position="1188"/>
        <end position="1209"/>
    </location>
</feature>
<evidence type="ECO:0000256" key="3">
    <source>
        <dbReference type="ARBA" id="ARBA00008588"/>
    </source>
</evidence>
<dbReference type="FunFam" id="2.60.40.10:FF:000005">
    <property type="entry name" value="Neuronal cell adhesion molecule"/>
    <property type="match status" value="1"/>
</dbReference>
<dbReference type="InterPro" id="IPR003961">
    <property type="entry name" value="FN3_dom"/>
</dbReference>
<evidence type="ECO:0000256" key="11">
    <source>
        <dbReference type="ARBA" id="ARBA00023157"/>
    </source>
</evidence>
<dbReference type="SMART" id="SM00060">
    <property type="entry name" value="FN3"/>
    <property type="match status" value="5"/>
</dbReference>
<keyword evidence="10 18" id="KW-0472">Membrane</keyword>
<dbReference type="InterPro" id="IPR003599">
    <property type="entry name" value="Ig_sub"/>
</dbReference>
<keyword evidence="7" id="KW-0677">Repeat</keyword>
<evidence type="ECO:0000256" key="5">
    <source>
        <dbReference type="ARBA" id="ARBA00022692"/>
    </source>
</evidence>
<dbReference type="FunFam" id="2.60.40.10:FF:000028">
    <property type="entry name" value="Neuronal cell adhesion molecule"/>
    <property type="match status" value="1"/>
</dbReference>
<evidence type="ECO:0000256" key="14">
    <source>
        <dbReference type="ARBA" id="ARBA00023319"/>
    </source>
</evidence>
<dbReference type="FunFam" id="2.60.40.10:FF:000057">
    <property type="entry name" value="neural cell adhesion molecule L1"/>
    <property type="match status" value="1"/>
</dbReference>
<comment type="function">
    <text evidence="15">Neural cell adhesion molecule involved in the dynamics of cell adhesion and in the generation of transmembrane signals at tyrosine kinase receptors. During brain development, critical in multiple processes, including neuronal migration, axonal growth and fasciculation, and synaptogenesis. In the mature brain, plays a role in the dynamics of neuronal structure and function, including synaptic plasticity.</text>
</comment>
<dbReference type="PROSITE" id="PS50853">
    <property type="entry name" value="FN3"/>
    <property type="match status" value="4"/>
</dbReference>
<dbReference type="Pfam" id="PF13882">
    <property type="entry name" value="Bravo_FIGEY"/>
    <property type="match status" value="1"/>
</dbReference>
<evidence type="ECO:0000256" key="2">
    <source>
        <dbReference type="ARBA" id="ARBA00004624"/>
    </source>
</evidence>
<keyword evidence="5 18" id="KW-0812">Transmembrane</keyword>
<keyword evidence="22" id="KW-1185">Reference proteome</keyword>
<dbReference type="Gene3D" id="2.60.40.10">
    <property type="entry name" value="Immunoglobulins"/>
    <property type="match status" value="11"/>
</dbReference>
<evidence type="ECO:0000256" key="8">
    <source>
        <dbReference type="ARBA" id="ARBA00022889"/>
    </source>
</evidence>
<reference evidence="21 22" key="1">
    <citation type="journal article" date="2019" name="Sci. Data">
        <title>Hybrid genome assembly and annotation of Danionella translucida.</title>
        <authorList>
            <person name="Kadobianskyi M."/>
            <person name="Schulze L."/>
            <person name="Schuelke M."/>
            <person name="Judkewitz B."/>
        </authorList>
    </citation>
    <scope>NUCLEOTIDE SEQUENCE [LARGE SCALE GENOMIC DNA]</scope>
    <source>
        <strain evidence="21 22">Bolton</strain>
    </source>
</reference>
<dbReference type="OrthoDB" id="6244967at2759"/>
<evidence type="ECO:0000256" key="15">
    <source>
        <dbReference type="ARBA" id="ARBA00060042"/>
    </source>
</evidence>
<feature type="domain" description="Ig-like" evidence="19">
    <location>
        <begin position="409"/>
        <end position="492"/>
    </location>
</feature>
<feature type="domain" description="Fibronectin type-III" evidence="20">
    <location>
        <begin position="881"/>
        <end position="990"/>
    </location>
</feature>
<dbReference type="PANTHER" id="PTHR44170">
    <property type="entry name" value="PROTEIN SIDEKICK"/>
    <property type="match status" value="1"/>
</dbReference>
<evidence type="ECO:0000256" key="13">
    <source>
        <dbReference type="ARBA" id="ARBA00023273"/>
    </source>
</evidence>
<dbReference type="InterPro" id="IPR036179">
    <property type="entry name" value="Ig-like_dom_sf"/>
</dbReference>
<evidence type="ECO:0000256" key="12">
    <source>
        <dbReference type="ARBA" id="ARBA00023180"/>
    </source>
</evidence>
<dbReference type="SUPFAM" id="SSF48726">
    <property type="entry name" value="Immunoglobulin"/>
    <property type="match status" value="6"/>
</dbReference>
<dbReference type="FunFam" id="2.60.40.10:FF:000078">
    <property type="entry name" value="Neuronal cell adhesion molecule"/>
    <property type="match status" value="1"/>
</dbReference>
<evidence type="ECO:0000256" key="17">
    <source>
        <dbReference type="SAM" id="MobiDB-lite"/>
    </source>
</evidence>
<keyword evidence="6" id="KW-0732">Signal</keyword>
<keyword evidence="9 18" id="KW-1133">Transmembrane helix</keyword>
<protein>
    <recommendedName>
        <fullName evidence="16">Neural cell adhesion molecule L1</fullName>
    </recommendedName>
</protein>
<evidence type="ECO:0000259" key="20">
    <source>
        <dbReference type="PROSITE" id="PS50853"/>
    </source>
</evidence>
<dbReference type="InterPro" id="IPR013783">
    <property type="entry name" value="Ig-like_fold"/>
</dbReference>
<proteinExistence type="inferred from homology"/>
<dbReference type="Pfam" id="PF00041">
    <property type="entry name" value="fn3"/>
    <property type="match status" value="4"/>
</dbReference>
<evidence type="ECO:0000256" key="6">
    <source>
        <dbReference type="ARBA" id="ARBA00022729"/>
    </source>
</evidence>